<name>L8JK08_9GAMM</name>
<feature type="compositionally biased region" description="Polar residues" evidence="1">
    <location>
        <begin position="35"/>
        <end position="55"/>
    </location>
</feature>
<dbReference type="AlphaFoldDB" id="L8JK08"/>
<feature type="compositionally biased region" description="Basic and acidic residues" evidence="1">
    <location>
        <begin position="17"/>
        <end position="34"/>
    </location>
</feature>
<dbReference type="Pfam" id="PF09994">
    <property type="entry name" value="T6SS_Tle1-like_cat"/>
    <property type="match status" value="1"/>
</dbReference>
<organism evidence="3 4">
    <name type="scientific">Photobacterium marinum</name>
    <dbReference type="NCBI Taxonomy" id="1056511"/>
    <lineage>
        <taxon>Bacteria</taxon>
        <taxon>Pseudomonadati</taxon>
        <taxon>Pseudomonadota</taxon>
        <taxon>Gammaproteobacteria</taxon>
        <taxon>Vibrionales</taxon>
        <taxon>Vibrionaceae</taxon>
        <taxon>Photobacterium</taxon>
    </lineage>
</organism>
<sequence length="704" mass="78641">MASKDPLPVPHKHKEKAKTFEKGGRTAESRKTDFAENNATQANKASSNSASGITAGSVDTDNWVEIIIRDEFNEPFANVKGNLIDSSDTKHPIALNKNPIFVSGTSPGTVRLELEPTSWLKEAQKSEHKPNLGEDPVRWFARSYTGHQSSSPDYLTVTAGDLTAPTEDITLPPRHVAKQADNLHMETGRSYVLRVKGFNYKTLRLGVFFDGTGNNNENHQQGLAELQQWLKETCDDPAEAADEFENCRLGTTPVEGSYANDMTNIGKLSKMYGPPITSDRHIFPAYIDGIGTVSGNNDSLMGSAVSLGDTSVKARVVQACQLDIKEYYREQISSNDMTDIDGYSKIEFDVFGFSRGAAAARHFVNTIDQNNNHGLIESLTNINGLHLKAGFNWSDRKDSRVTFVGIFDTVESAWQDTMLGLSPDCAERVVHLTAADEYRKNFPLTRITNDVNGSQIASNFTEVVLPGAHSDVGGGYYSRHTLGYGINPDPALTEYLRLRYFVSIENNLTQHFTKSQAYKKAIQYAQHKQKLGWADRIVTFTDPNRVLNDGEIGLRVRTFRRNHRQSKKSVHVDVLMYRVVEGELSRIPLHMMVKAGQAEGVPFHEWKTGNKILTTKTNRTNIPIDLSKLEITWLKTACIKGGVKEQYKELPTDVYRTLRRYYCHHSSHENGALDKLVNQANYSFWDSGEIANRELLPNTPGQTS</sequence>
<feature type="region of interest" description="Disordered" evidence="1">
    <location>
        <begin position="1"/>
        <end position="55"/>
    </location>
</feature>
<dbReference type="InterPro" id="IPR018712">
    <property type="entry name" value="Tle1-like_cat"/>
</dbReference>
<evidence type="ECO:0000256" key="1">
    <source>
        <dbReference type="SAM" id="MobiDB-lite"/>
    </source>
</evidence>
<dbReference type="Proteomes" id="UP000011134">
    <property type="component" value="Unassembled WGS sequence"/>
</dbReference>
<accession>L8JK08</accession>
<dbReference type="EMBL" id="AMZO01000001">
    <property type="protein sequence ID" value="ELR67819.1"/>
    <property type="molecule type" value="Genomic_DNA"/>
</dbReference>
<dbReference type="PANTHER" id="PTHR33840">
    <property type="match status" value="1"/>
</dbReference>
<evidence type="ECO:0000313" key="4">
    <source>
        <dbReference type="Proteomes" id="UP000011134"/>
    </source>
</evidence>
<reference evidence="3 4" key="1">
    <citation type="submission" date="2012-12" db="EMBL/GenBank/DDBJ databases">
        <title>Genome Assembly of Photobacterium sp. AK15.</title>
        <authorList>
            <person name="Khatri I."/>
            <person name="Vaidya B."/>
            <person name="Srinivas T.N.R."/>
            <person name="Subramanian S."/>
            <person name="Pinnaka A."/>
        </authorList>
    </citation>
    <scope>NUCLEOTIDE SEQUENCE [LARGE SCALE GENOMIC DNA]</scope>
    <source>
        <strain evidence="3 4">AK15</strain>
    </source>
</reference>
<proteinExistence type="predicted"/>
<evidence type="ECO:0000313" key="3">
    <source>
        <dbReference type="EMBL" id="ELR67819.1"/>
    </source>
</evidence>
<evidence type="ECO:0000259" key="2">
    <source>
        <dbReference type="Pfam" id="PF09994"/>
    </source>
</evidence>
<gene>
    <name evidence="3" type="ORF">C942_00126</name>
</gene>
<protein>
    <submittedName>
        <fullName evidence="3">VgrG protein</fullName>
    </submittedName>
</protein>
<dbReference type="PATRIC" id="fig|1056511.3.peg.127"/>
<dbReference type="PANTHER" id="PTHR33840:SF1">
    <property type="entry name" value="TLE1 PHOSPHOLIPASE DOMAIN-CONTAINING PROTEIN"/>
    <property type="match status" value="1"/>
</dbReference>
<comment type="caution">
    <text evidence="3">The sequence shown here is derived from an EMBL/GenBank/DDBJ whole genome shotgun (WGS) entry which is preliminary data.</text>
</comment>
<keyword evidence="4" id="KW-1185">Reference proteome</keyword>
<feature type="domain" description="T6SS Phospholipase effector Tle1-like catalytic" evidence="2">
    <location>
        <begin position="391"/>
        <end position="479"/>
    </location>
</feature>
<dbReference type="RefSeq" id="WP_007461288.1">
    <property type="nucleotide sequence ID" value="NZ_AMZO01000001.1"/>
</dbReference>
<dbReference type="OrthoDB" id="4378831at2"/>